<dbReference type="GO" id="GO:0005634">
    <property type="term" value="C:nucleus"/>
    <property type="evidence" value="ECO:0007669"/>
    <property type="project" value="UniProtKB-SubCell"/>
</dbReference>
<dbReference type="EMBL" id="MU826832">
    <property type="protein sequence ID" value="KAJ7373200.1"/>
    <property type="molecule type" value="Genomic_DNA"/>
</dbReference>
<dbReference type="GO" id="GO:0000981">
    <property type="term" value="F:DNA-binding transcription factor activity, RNA polymerase II-specific"/>
    <property type="evidence" value="ECO:0007669"/>
    <property type="project" value="InterPro"/>
</dbReference>
<evidence type="ECO:0000313" key="11">
    <source>
        <dbReference type="Proteomes" id="UP001163046"/>
    </source>
</evidence>
<dbReference type="AlphaFoldDB" id="A0A9X0CRQ5"/>
<evidence type="ECO:0000256" key="2">
    <source>
        <dbReference type="ARBA" id="ARBA00010896"/>
    </source>
</evidence>
<keyword evidence="5 6" id="KW-0539">Nucleus</keyword>
<dbReference type="InterPro" id="IPR009057">
    <property type="entry name" value="Homeodomain-like_sf"/>
</dbReference>
<dbReference type="CDD" id="cd00086">
    <property type="entry name" value="homeodomain"/>
    <property type="match status" value="1"/>
</dbReference>
<dbReference type="Gene3D" id="1.10.10.60">
    <property type="entry name" value="Homeodomain-like"/>
    <property type="match status" value="1"/>
</dbReference>
<dbReference type="PANTHER" id="PTHR24341:SF6">
    <property type="entry name" value="HOMEOBOX PROTEIN INVECTED"/>
    <property type="match status" value="1"/>
</dbReference>
<feature type="DNA-binding region" description="Homeobox" evidence="6">
    <location>
        <begin position="93"/>
        <end position="152"/>
    </location>
</feature>
<dbReference type="SUPFAM" id="SSF46689">
    <property type="entry name" value="Homeodomain-like"/>
    <property type="match status" value="1"/>
</dbReference>
<evidence type="ECO:0000313" key="10">
    <source>
        <dbReference type="EMBL" id="KAJ7373200.1"/>
    </source>
</evidence>
<dbReference type="GO" id="GO:0000978">
    <property type="term" value="F:RNA polymerase II cis-regulatory region sequence-specific DNA binding"/>
    <property type="evidence" value="ECO:0007669"/>
    <property type="project" value="TreeGrafter"/>
</dbReference>
<comment type="similarity">
    <text evidence="2">Belongs to the engrailed homeobox family.</text>
</comment>
<reference evidence="10" key="1">
    <citation type="submission" date="2023-01" db="EMBL/GenBank/DDBJ databases">
        <title>Genome assembly of the deep-sea coral Lophelia pertusa.</title>
        <authorList>
            <person name="Herrera S."/>
            <person name="Cordes E."/>
        </authorList>
    </citation>
    <scope>NUCLEOTIDE SEQUENCE</scope>
    <source>
        <strain evidence="10">USNM1676648</strain>
        <tissue evidence="10">Polyp</tissue>
    </source>
</reference>
<dbReference type="PANTHER" id="PTHR24341">
    <property type="entry name" value="HOMEOBOX PROTEIN ENGRAILED"/>
    <property type="match status" value="1"/>
</dbReference>
<dbReference type="InterPro" id="IPR001356">
    <property type="entry name" value="HD"/>
</dbReference>
<evidence type="ECO:0000256" key="3">
    <source>
        <dbReference type="ARBA" id="ARBA00023125"/>
    </source>
</evidence>
<keyword evidence="3 6" id="KW-0238">DNA-binding</keyword>
<dbReference type="Pfam" id="PF00046">
    <property type="entry name" value="Homeodomain"/>
    <property type="match status" value="1"/>
</dbReference>
<dbReference type="Proteomes" id="UP001163046">
    <property type="component" value="Unassembled WGS sequence"/>
</dbReference>
<dbReference type="PROSITE" id="PS00027">
    <property type="entry name" value="HOMEOBOX_1"/>
    <property type="match status" value="1"/>
</dbReference>
<evidence type="ECO:0000259" key="9">
    <source>
        <dbReference type="PROSITE" id="PS50071"/>
    </source>
</evidence>
<sequence length="251" mass="29022">MKTQKNHTMFNIGPKPNLNFSIENILKEEKPMKGSLSSKLVASRDKEAALHQETPLPEKSVTSNLPWLAYTRYCPPKIPRSRNRKTVNRRKVSGSPRVPFSTEQLLELEKSYEDTRYVTAAKVSQLSAMLKLPGNRIKIWFQNRRAREKKKSKKMSTSYHHHQTTNETCVETEVRDKPHERLSQNINCPSHFNCASYERTQPSFSPSFALQLPYSTCLNRHGWHSISNVPTAHHSRYFADCGLYKGLRCYV</sequence>
<feature type="compositionally biased region" description="Basic residues" evidence="8">
    <location>
        <begin position="149"/>
        <end position="163"/>
    </location>
</feature>
<evidence type="ECO:0000256" key="1">
    <source>
        <dbReference type="ARBA" id="ARBA00004123"/>
    </source>
</evidence>
<accession>A0A9X0CRQ5</accession>
<evidence type="ECO:0000256" key="4">
    <source>
        <dbReference type="ARBA" id="ARBA00023155"/>
    </source>
</evidence>
<organism evidence="10 11">
    <name type="scientific">Desmophyllum pertusum</name>
    <dbReference type="NCBI Taxonomy" id="174260"/>
    <lineage>
        <taxon>Eukaryota</taxon>
        <taxon>Metazoa</taxon>
        <taxon>Cnidaria</taxon>
        <taxon>Anthozoa</taxon>
        <taxon>Hexacorallia</taxon>
        <taxon>Scleractinia</taxon>
        <taxon>Caryophylliina</taxon>
        <taxon>Caryophylliidae</taxon>
        <taxon>Desmophyllum</taxon>
    </lineage>
</organism>
<name>A0A9X0CRQ5_9CNID</name>
<evidence type="ECO:0000256" key="6">
    <source>
        <dbReference type="PROSITE-ProRule" id="PRU00108"/>
    </source>
</evidence>
<comment type="subcellular location">
    <subcellularLocation>
        <location evidence="1 6 7">Nucleus</location>
    </subcellularLocation>
</comment>
<dbReference type="OrthoDB" id="1867783at2759"/>
<keyword evidence="4 6" id="KW-0371">Homeobox</keyword>
<feature type="domain" description="Homeobox" evidence="9">
    <location>
        <begin position="91"/>
        <end position="151"/>
    </location>
</feature>
<dbReference type="PROSITE" id="PS50071">
    <property type="entry name" value="HOMEOBOX_2"/>
    <property type="match status" value="1"/>
</dbReference>
<dbReference type="SMART" id="SM00389">
    <property type="entry name" value="HOX"/>
    <property type="match status" value="1"/>
</dbReference>
<dbReference type="GO" id="GO:0030182">
    <property type="term" value="P:neuron differentiation"/>
    <property type="evidence" value="ECO:0007669"/>
    <property type="project" value="TreeGrafter"/>
</dbReference>
<comment type="caution">
    <text evidence="10">The sequence shown here is derived from an EMBL/GenBank/DDBJ whole genome shotgun (WGS) entry which is preliminary data.</text>
</comment>
<feature type="region of interest" description="Disordered" evidence="8">
    <location>
        <begin position="149"/>
        <end position="168"/>
    </location>
</feature>
<dbReference type="InterPro" id="IPR017970">
    <property type="entry name" value="Homeobox_CS"/>
</dbReference>
<evidence type="ECO:0000256" key="8">
    <source>
        <dbReference type="SAM" id="MobiDB-lite"/>
    </source>
</evidence>
<evidence type="ECO:0000256" key="5">
    <source>
        <dbReference type="ARBA" id="ARBA00023242"/>
    </source>
</evidence>
<protein>
    <recommendedName>
        <fullName evidence="9">Homeobox domain-containing protein</fullName>
    </recommendedName>
</protein>
<proteinExistence type="inferred from homology"/>
<gene>
    <name evidence="10" type="ORF">OS493_014348</name>
</gene>
<evidence type="ECO:0000256" key="7">
    <source>
        <dbReference type="RuleBase" id="RU000682"/>
    </source>
</evidence>
<keyword evidence="11" id="KW-1185">Reference proteome</keyword>
<dbReference type="InterPro" id="IPR050720">
    <property type="entry name" value="Engrailed_Homeobox_TFs"/>
</dbReference>